<evidence type="ECO:0000313" key="8">
    <source>
        <dbReference type="Proteomes" id="UP000011116"/>
    </source>
</evidence>
<dbReference type="Gramene" id="HORVU.MOREX.r3.1HG0060360.1">
    <property type="protein sequence ID" value="HORVU.MOREX.r3.1HG0060360.1"/>
    <property type="gene ID" value="HORVU.MOREX.r3.1HG0060360"/>
</dbReference>
<organism evidence="7 8">
    <name type="scientific">Hordeum vulgare subsp. vulgare</name>
    <name type="common">Domesticated barley</name>
    <dbReference type="NCBI Taxonomy" id="112509"/>
    <lineage>
        <taxon>Eukaryota</taxon>
        <taxon>Viridiplantae</taxon>
        <taxon>Streptophyta</taxon>
        <taxon>Embryophyta</taxon>
        <taxon>Tracheophyta</taxon>
        <taxon>Spermatophyta</taxon>
        <taxon>Magnoliopsida</taxon>
        <taxon>Liliopsida</taxon>
        <taxon>Poales</taxon>
        <taxon>Poaceae</taxon>
        <taxon>BOP clade</taxon>
        <taxon>Pooideae</taxon>
        <taxon>Triticodae</taxon>
        <taxon>Triticeae</taxon>
        <taxon>Hordeinae</taxon>
        <taxon>Hordeum</taxon>
    </lineage>
</organism>
<evidence type="ECO:0000256" key="1">
    <source>
        <dbReference type="ARBA" id="ARBA00010838"/>
    </source>
</evidence>
<evidence type="ECO:0000256" key="2">
    <source>
        <dbReference type="ARBA" id="ARBA00022729"/>
    </source>
</evidence>
<dbReference type="SMR" id="A0A8I6WD99"/>
<proteinExistence type="inferred from homology"/>
<dbReference type="PANTHER" id="PTHR10353:SF29">
    <property type="entry name" value="BETA-GLUCOSIDASE 11"/>
    <property type="match status" value="1"/>
</dbReference>
<dbReference type="GO" id="GO:0005975">
    <property type="term" value="P:carbohydrate metabolic process"/>
    <property type="evidence" value="ECO:0007669"/>
    <property type="project" value="InterPro"/>
</dbReference>
<accession>A0A8I6WD99</accession>
<dbReference type="InterPro" id="IPR033132">
    <property type="entry name" value="GH_1_N_CS"/>
</dbReference>
<dbReference type="InterPro" id="IPR001360">
    <property type="entry name" value="Glyco_hydro_1"/>
</dbReference>
<evidence type="ECO:0000256" key="6">
    <source>
        <dbReference type="SAM" id="Phobius"/>
    </source>
</evidence>
<dbReference type="Proteomes" id="UP000011116">
    <property type="component" value="Chromosome 1H"/>
</dbReference>
<keyword evidence="2" id="KW-0732">Signal</keyword>
<evidence type="ECO:0000256" key="3">
    <source>
        <dbReference type="ARBA" id="ARBA00022801"/>
    </source>
</evidence>
<reference evidence="7" key="2">
    <citation type="submission" date="2020-10" db="EMBL/GenBank/DDBJ databases">
        <authorList>
            <person name="Scholz U."/>
            <person name="Mascher M."/>
            <person name="Fiebig A."/>
        </authorList>
    </citation>
    <scope>NUCLEOTIDE SEQUENCE [LARGE SCALE GENOMIC DNA]</scope>
    <source>
        <strain evidence="7">cv. Morex</strain>
    </source>
</reference>
<dbReference type="PRINTS" id="PR00131">
    <property type="entry name" value="GLHYDRLASE1"/>
</dbReference>
<dbReference type="AlphaFoldDB" id="A0A8I6WD99"/>
<dbReference type="FunFam" id="3.20.20.80:FF:000069">
    <property type="entry name" value="Beta-glucosidase 1"/>
    <property type="match status" value="1"/>
</dbReference>
<keyword evidence="6" id="KW-1133">Transmembrane helix</keyword>
<dbReference type="InterPro" id="IPR017853">
    <property type="entry name" value="GH"/>
</dbReference>
<reference evidence="8" key="1">
    <citation type="journal article" date="2012" name="Nature">
        <title>A physical, genetic and functional sequence assembly of the barley genome.</title>
        <authorList>
            <consortium name="The International Barley Genome Sequencing Consortium"/>
            <person name="Mayer K.F."/>
            <person name="Waugh R."/>
            <person name="Brown J.W."/>
            <person name="Schulman A."/>
            <person name="Langridge P."/>
            <person name="Platzer M."/>
            <person name="Fincher G.B."/>
            <person name="Muehlbauer G.J."/>
            <person name="Sato K."/>
            <person name="Close T.J."/>
            <person name="Wise R.P."/>
            <person name="Stein N."/>
        </authorList>
    </citation>
    <scope>NUCLEOTIDE SEQUENCE [LARGE SCALE GENOMIC DNA]</scope>
    <source>
        <strain evidence="8">cv. Morex</strain>
    </source>
</reference>
<reference evidence="7" key="3">
    <citation type="submission" date="2022-01" db="UniProtKB">
        <authorList>
            <consortium name="EnsemblPlants"/>
        </authorList>
    </citation>
    <scope>IDENTIFICATION</scope>
    <source>
        <strain evidence="7">subsp. vulgare</strain>
    </source>
</reference>
<evidence type="ECO:0000313" key="7">
    <source>
        <dbReference type="EnsemblPlants" id="HORVU.MOREX.r3.1HG0060360.1"/>
    </source>
</evidence>
<dbReference type="PANTHER" id="PTHR10353">
    <property type="entry name" value="GLYCOSYL HYDROLASE"/>
    <property type="match status" value="1"/>
</dbReference>
<evidence type="ECO:0000256" key="4">
    <source>
        <dbReference type="ARBA" id="ARBA00023180"/>
    </source>
</evidence>
<keyword evidence="8" id="KW-1185">Reference proteome</keyword>
<keyword evidence="6" id="KW-0812">Transmembrane</keyword>
<evidence type="ECO:0000256" key="5">
    <source>
        <dbReference type="RuleBase" id="RU003690"/>
    </source>
</evidence>
<dbReference type="SUPFAM" id="SSF51445">
    <property type="entry name" value="(Trans)glycosidases"/>
    <property type="match status" value="1"/>
</dbReference>
<dbReference type="GO" id="GO:0008422">
    <property type="term" value="F:beta-glucosidase activity"/>
    <property type="evidence" value="ECO:0000318"/>
    <property type="project" value="GO_Central"/>
</dbReference>
<name>A0A8I6WD99_HORVV</name>
<dbReference type="Gene3D" id="3.20.20.80">
    <property type="entry name" value="Glycosidases"/>
    <property type="match status" value="1"/>
</dbReference>
<protein>
    <recommendedName>
        <fullName evidence="9">4-hydroxy-7-methoxy-3-oxo-3,4-dihydro-2H-1,4-benzoxazin-2-yl glucosidebeta-D-glucosidase</fullName>
    </recommendedName>
</protein>
<dbReference type="PROSITE" id="PS00653">
    <property type="entry name" value="GLYCOSYL_HYDROL_F1_2"/>
    <property type="match status" value="1"/>
</dbReference>
<feature type="transmembrane region" description="Helical" evidence="6">
    <location>
        <begin position="35"/>
        <end position="58"/>
    </location>
</feature>
<comment type="similarity">
    <text evidence="1 5">Belongs to the glycosyl hydrolase 1 family.</text>
</comment>
<dbReference type="EnsemblPlants" id="HORVU.MOREX.r3.1HG0060360.1">
    <property type="protein sequence ID" value="HORVU.MOREX.r3.1HG0060360.1"/>
    <property type="gene ID" value="HORVU.MOREX.r3.1HG0060360"/>
</dbReference>
<sequence>MRPTTHIGGPRGCPQDIEASLLSERRREMRATPCAVPLMQLLPAVLLLAGGAAVAGALNFTRADFPGAFVFGAGTSAYQYEGATDEGGRSPSIWDTFTHAGRMPDKSTGDLGADGYHRYKEDVELMVDTGLEAYRFSISWSRLIPRGRGPVNPKGLEYYNNLINELTKRGIQIHVTLYHLDFPQILEDEYHGWLSPRVVDDFTAFADACFREFGDRVRHWTTMDEPNVIAIAAYDSGAFPPCRCSAPYGVNCTTGDSTVEPYTVAHHSILAHASAVRLYRDKYQATQGGLVGINIYTFWNYPFSHSPADVAATQRSLDFMVGWILDPLVKGDYPEIMKKKAGPRIPSFTKQQSELIRGCIDFVGINHYTSVYVSDGKSSADASLRDYNADMSATFRMSRNDSGSGQFIPINMPNDPQGLQCMLRYLTDTYQNVPIYVQENGYGQFFVDSVNDHNRVEYLSGYIGSTLAALRNGANVKGYFVWSFLDVFELMAGYYLRYGLHYIDFQDPDLPRQPKLSAKWYSKFLKSEIGINIENILSPDTRSDAQQ</sequence>
<keyword evidence="6" id="KW-0472">Membrane</keyword>
<keyword evidence="3" id="KW-0378">Hydrolase</keyword>
<evidence type="ECO:0008006" key="9">
    <source>
        <dbReference type="Google" id="ProtNLM"/>
    </source>
</evidence>
<dbReference type="Pfam" id="PF00232">
    <property type="entry name" value="Glyco_hydro_1"/>
    <property type="match status" value="1"/>
</dbReference>
<keyword evidence="4" id="KW-0325">Glycoprotein</keyword>
<dbReference type="Gramene" id="HORVU.MOREX.r2.1HG0047900.1">
    <property type="protein sequence ID" value="HORVU.MOREX.r2.1HG0047900.1"/>
    <property type="gene ID" value="HORVU.MOREX.r2.1HG0047900"/>
</dbReference>